<evidence type="ECO:0000256" key="1">
    <source>
        <dbReference type="SAM" id="Coils"/>
    </source>
</evidence>
<feature type="coiled-coil region" evidence="1">
    <location>
        <begin position="80"/>
        <end position="107"/>
    </location>
</feature>
<gene>
    <name evidence="2" type="ORF">ALQ04_00536</name>
</gene>
<dbReference type="AlphaFoldDB" id="A0A3M4LJB8"/>
<sequence length="163" mass="17213">MIAIGSQPLNNNQLSMLDVAAKKAVDDAVEAATTPSQTVAPAKPAEGVQVSLSGLGLKKAAEEKANPNQDIESSGLPENAQRILKMIRELKEKIAEKQQELQALMADQSMDPQTKQSRVGVLQSTIATLTASLMSASNSLDKISKNGTLTSEQGQQAAQLAMK</sequence>
<comment type="caution">
    <text evidence="2">The sequence shown here is derived from an EMBL/GenBank/DDBJ whole genome shotgun (WGS) entry which is preliminary data.</text>
</comment>
<dbReference type="RefSeq" id="WP_259645069.1">
    <property type="nucleotide sequence ID" value="NZ_RBRE01000085.1"/>
</dbReference>
<dbReference type="Proteomes" id="UP000277236">
    <property type="component" value="Unassembled WGS sequence"/>
</dbReference>
<name>A0A3M4LJB8_PSECI</name>
<keyword evidence="1" id="KW-0175">Coiled coil</keyword>
<evidence type="ECO:0000313" key="2">
    <source>
        <dbReference type="EMBL" id="RMQ41609.1"/>
    </source>
</evidence>
<protein>
    <submittedName>
        <fullName evidence="2">Uncharacterized protein</fullName>
    </submittedName>
</protein>
<accession>A0A3M4LJB8</accession>
<organism evidence="2 3">
    <name type="scientific">Pseudomonas cichorii</name>
    <dbReference type="NCBI Taxonomy" id="36746"/>
    <lineage>
        <taxon>Bacteria</taxon>
        <taxon>Pseudomonadati</taxon>
        <taxon>Pseudomonadota</taxon>
        <taxon>Gammaproteobacteria</taxon>
        <taxon>Pseudomonadales</taxon>
        <taxon>Pseudomonadaceae</taxon>
        <taxon>Pseudomonas</taxon>
    </lineage>
</organism>
<dbReference type="EMBL" id="RBRE01000085">
    <property type="protein sequence ID" value="RMQ41609.1"/>
    <property type="molecule type" value="Genomic_DNA"/>
</dbReference>
<evidence type="ECO:0000313" key="3">
    <source>
        <dbReference type="Proteomes" id="UP000277236"/>
    </source>
</evidence>
<proteinExistence type="predicted"/>
<reference evidence="2 3" key="1">
    <citation type="submission" date="2018-08" db="EMBL/GenBank/DDBJ databases">
        <title>Recombination of ecologically and evolutionarily significant loci maintains genetic cohesion in the Pseudomonas syringae species complex.</title>
        <authorList>
            <person name="Dillon M."/>
            <person name="Thakur S."/>
            <person name="Almeida R.N.D."/>
            <person name="Weir B.S."/>
            <person name="Guttman D.S."/>
        </authorList>
    </citation>
    <scope>NUCLEOTIDE SEQUENCE [LARGE SCALE GENOMIC DNA]</scope>
    <source>
        <strain evidence="2 3">ICMP 3353</strain>
    </source>
</reference>